<dbReference type="PANTHER" id="PTHR19446">
    <property type="entry name" value="REVERSE TRANSCRIPTASES"/>
    <property type="match status" value="1"/>
</dbReference>
<evidence type="ECO:0000259" key="1">
    <source>
        <dbReference type="PROSITE" id="PS50878"/>
    </source>
</evidence>
<dbReference type="Proteomes" id="UP000729402">
    <property type="component" value="Unassembled WGS sequence"/>
</dbReference>
<proteinExistence type="predicted"/>
<dbReference type="OrthoDB" id="690751at2759"/>
<evidence type="ECO:0000313" key="3">
    <source>
        <dbReference type="Proteomes" id="UP000729402"/>
    </source>
</evidence>
<reference evidence="2" key="1">
    <citation type="journal article" date="2021" name="bioRxiv">
        <title>Whole Genome Assembly and Annotation of Northern Wild Rice, Zizania palustris L., Supports a Whole Genome Duplication in the Zizania Genus.</title>
        <authorList>
            <person name="Haas M."/>
            <person name="Kono T."/>
            <person name="Macchietto M."/>
            <person name="Millas R."/>
            <person name="McGilp L."/>
            <person name="Shao M."/>
            <person name="Duquette J."/>
            <person name="Hirsch C.N."/>
            <person name="Kimball J."/>
        </authorList>
    </citation>
    <scope>NUCLEOTIDE SEQUENCE</scope>
    <source>
        <tissue evidence="2">Fresh leaf tissue</tissue>
    </source>
</reference>
<gene>
    <name evidence="2" type="ORF">GUJ93_ZPchr0004g39317</name>
</gene>
<feature type="domain" description="Reverse transcriptase" evidence="1">
    <location>
        <begin position="66"/>
        <end position="343"/>
    </location>
</feature>
<protein>
    <recommendedName>
        <fullName evidence="1">Reverse transcriptase domain-containing protein</fullName>
    </recommendedName>
</protein>
<dbReference type="AlphaFoldDB" id="A0A8J5VNR1"/>
<dbReference type="CDD" id="cd01650">
    <property type="entry name" value="RT_nLTR_like"/>
    <property type="match status" value="1"/>
</dbReference>
<organism evidence="2 3">
    <name type="scientific">Zizania palustris</name>
    <name type="common">Northern wild rice</name>
    <dbReference type="NCBI Taxonomy" id="103762"/>
    <lineage>
        <taxon>Eukaryota</taxon>
        <taxon>Viridiplantae</taxon>
        <taxon>Streptophyta</taxon>
        <taxon>Embryophyta</taxon>
        <taxon>Tracheophyta</taxon>
        <taxon>Spermatophyta</taxon>
        <taxon>Magnoliopsida</taxon>
        <taxon>Liliopsida</taxon>
        <taxon>Poales</taxon>
        <taxon>Poaceae</taxon>
        <taxon>BOP clade</taxon>
        <taxon>Oryzoideae</taxon>
        <taxon>Oryzeae</taxon>
        <taxon>Zizaniinae</taxon>
        <taxon>Zizania</taxon>
    </lineage>
</organism>
<evidence type="ECO:0000313" key="2">
    <source>
        <dbReference type="EMBL" id="KAG8065206.1"/>
    </source>
</evidence>
<accession>A0A8J5VNR1</accession>
<dbReference type="Pfam" id="PF00078">
    <property type="entry name" value="RVT_1"/>
    <property type="match status" value="1"/>
</dbReference>
<dbReference type="EMBL" id="JAAALK010000285">
    <property type="protein sequence ID" value="KAG8065206.1"/>
    <property type="molecule type" value="Genomic_DNA"/>
</dbReference>
<comment type="caution">
    <text evidence="2">The sequence shown here is derived from an EMBL/GenBank/DDBJ whole genome shotgun (WGS) entry which is preliminary data.</text>
</comment>
<dbReference type="PROSITE" id="PS50878">
    <property type="entry name" value="RT_POL"/>
    <property type="match status" value="1"/>
</dbReference>
<name>A0A8J5VNR1_ZIZPA</name>
<keyword evidence="3" id="KW-1185">Reference proteome</keyword>
<sequence length="347" mass="38511">MPQLSNLITPIPGLSSLEAPFSNTEIDEVVRNLPPDKALGQDGFNGYFLKKCWNIIKDDFYRLCAAFHQAEVNLQPLNNSYIALIPKTDCPTTVKDYRPISLVNSAIKIITKILANRLQPFMGNFMHQNQYGFIKGHSIQDCLAWVFDFTHQCHRAKKPVALLKLDFTQAFDRVEHAAIFAMLAALGFPPTWINWIRLILQSAQSAIILNGSVGKYFRCKRGVRQGDPLSPLLFVIVGELLQFILNNASSIGALQAPSCLPQADFPVIQYADDTIIYVEATQRNLFNLKIFLNSFSAATGLTVNLAKSCIIPINLDSDQADILARTFGCPLGQFPLPYLGLPLGSGH</sequence>
<dbReference type="InterPro" id="IPR000477">
    <property type="entry name" value="RT_dom"/>
</dbReference>
<reference evidence="2" key="2">
    <citation type="submission" date="2021-02" db="EMBL/GenBank/DDBJ databases">
        <authorList>
            <person name="Kimball J.A."/>
            <person name="Haas M.W."/>
            <person name="Macchietto M."/>
            <person name="Kono T."/>
            <person name="Duquette J."/>
            <person name="Shao M."/>
        </authorList>
    </citation>
    <scope>NUCLEOTIDE SEQUENCE</scope>
    <source>
        <tissue evidence="2">Fresh leaf tissue</tissue>
    </source>
</reference>